<evidence type="ECO:0000313" key="13">
    <source>
        <dbReference type="Proteomes" id="UP001568698"/>
    </source>
</evidence>
<evidence type="ECO:0000256" key="7">
    <source>
        <dbReference type="ARBA" id="ARBA00022842"/>
    </source>
</evidence>
<evidence type="ECO:0000256" key="4">
    <source>
        <dbReference type="ARBA" id="ARBA00022723"/>
    </source>
</evidence>
<protein>
    <submittedName>
        <fullName evidence="12">30S ribosomal protein S6--L-glutamate ligase</fullName>
        <ecNumber evidence="12">6.3.2.-</ecNumber>
    </submittedName>
</protein>
<evidence type="ECO:0000256" key="6">
    <source>
        <dbReference type="ARBA" id="ARBA00022840"/>
    </source>
</evidence>
<dbReference type="RefSeq" id="WP_371387605.1">
    <property type="nucleotide sequence ID" value="NZ_JBGLYH010000052.1"/>
</dbReference>
<dbReference type="HAMAP" id="MF_01552">
    <property type="entry name" value="RimK"/>
    <property type="match status" value="1"/>
</dbReference>
<gene>
    <name evidence="12" type="primary">rimK</name>
    <name evidence="12" type="ORF">AB6M95_15235</name>
</gene>
<keyword evidence="3 12" id="KW-0436">Ligase</keyword>
<evidence type="ECO:0000256" key="5">
    <source>
        <dbReference type="ARBA" id="ARBA00022741"/>
    </source>
</evidence>
<dbReference type="GO" id="GO:0005840">
    <property type="term" value="C:ribosome"/>
    <property type="evidence" value="ECO:0007669"/>
    <property type="project" value="UniProtKB-KW"/>
</dbReference>
<dbReference type="PANTHER" id="PTHR21621:SF7">
    <property type="entry name" value="RIBOSOMAL PROTEIN BS6--L-GLUTAMATE LIGASE"/>
    <property type="match status" value="1"/>
</dbReference>
<name>A0ABV4K569_9BACT</name>
<dbReference type="InterPro" id="IPR013651">
    <property type="entry name" value="ATP-grasp_RimK-type"/>
</dbReference>
<dbReference type="InterPro" id="IPR004666">
    <property type="entry name" value="Rp_bS6_RimK/Lys_biosynth_LsyX"/>
</dbReference>
<dbReference type="SUPFAM" id="SSF56059">
    <property type="entry name" value="Glutathione synthetase ATP-binding domain-like"/>
    <property type="match status" value="1"/>
</dbReference>
<dbReference type="Pfam" id="PF18030">
    <property type="entry name" value="Rimk_N"/>
    <property type="match status" value="1"/>
</dbReference>
<dbReference type="Gene3D" id="3.40.50.20">
    <property type="match status" value="1"/>
</dbReference>
<dbReference type="EMBL" id="JBGLYH010000052">
    <property type="protein sequence ID" value="MEZ7198107.1"/>
    <property type="molecule type" value="Genomic_DNA"/>
</dbReference>
<comment type="caution">
    <text evidence="12">The sequence shown here is derived from an EMBL/GenBank/DDBJ whole genome shotgun (WGS) entry which is preliminary data.</text>
</comment>
<evidence type="ECO:0000259" key="11">
    <source>
        <dbReference type="PROSITE" id="PS50975"/>
    </source>
</evidence>
<keyword evidence="12" id="KW-0689">Ribosomal protein</keyword>
<reference evidence="12 13" key="1">
    <citation type="submission" date="2024-08" db="EMBL/GenBank/DDBJ databases">
        <title>Sulfate-reducing bacteria isolated from formation water of the oil field in Kazakhstan and description of Pseudodesulfovibrio sp.</title>
        <authorList>
            <person name="Bidzhieva S.K."/>
            <person name="Tourova T.P."/>
            <person name="Grouzdev D.S."/>
            <person name="Beletsky A.V."/>
            <person name="Sokolova D.S."/>
            <person name="Samigullina S.R."/>
            <person name="Poltaraus A.B."/>
            <person name="Avtukh A.N."/>
            <person name="Tereshina V.M."/>
            <person name="Zhaparov N.S."/>
            <person name="Mardanov A.V."/>
            <person name="Nazina T.N."/>
        </authorList>
    </citation>
    <scope>NUCLEOTIDE SEQUENCE [LARGE SCALE GENOMIC DNA]</scope>
    <source>
        <strain evidence="12 13">9FUS</strain>
    </source>
</reference>
<dbReference type="PANTHER" id="PTHR21621">
    <property type="entry name" value="RIBOSOMAL PROTEIN S6 MODIFICATION PROTEIN"/>
    <property type="match status" value="1"/>
</dbReference>
<evidence type="ECO:0000256" key="9">
    <source>
        <dbReference type="ARBA" id="ARBA00023211"/>
    </source>
</evidence>
<dbReference type="GO" id="GO:0016874">
    <property type="term" value="F:ligase activity"/>
    <property type="evidence" value="ECO:0007669"/>
    <property type="project" value="UniProtKB-KW"/>
</dbReference>
<dbReference type="Proteomes" id="UP001568698">
    <property type="component" value="Unassembled WGS sequence"/>
</dbReference>
<evidence type="ECO:0000256" key="3">
    <source>
        <dbReference type="ARBA" id="ARBA00022598"/>
    </source>
</evidence>
<keyword evidence="6 10" id="KW-0067">ATP-binding</keyword>
<comment type="cofactor">
    <cofactor evidence="1">
        <name>Mn(2+)</name>
        <dbReference type="ChEBI" id="CHEBI:29035"/>
    </cofactor>
</comment>
<evidence type="ECO:0000256" key="2">
    <source>
        <dbReference type="ARBA" id="ARBA00001946"/>
    </source>
</evidence>
<dbReference type="Gene3D" id="3.30.1490.20">
    <property type="entry name" value="ATP-grasp fold, A domain"/>
    <property type="match status" value="1"/>
</dbReference>
<evidence type="ECO:0000256" key="10">
    <source>
        <dbReference type="PROSITE-ProRule" id="PRU00409"/>
    </source>
</evidence>
<keyword evidence="9" id="KW-0464">Manganese</keyword>
<dbReference type="Gene3D" id="3.30.470.20">
    <property type="entry name" value="ATP-grasp fold, B domain"/>
    <property type="match status" value="1"/>
</dbReference>
<dbReference type="InterPro" id="IPR023533">
    <property type="entry name" value="RimK"/>
</dbReference>
<evidence type="ECO:0000313" key="12">
    <source>
        <dbReference type="EMBL" id="MEZ7198107.1"/>
    </source>
</evidence>
<dbReference type="InterPro" id="IPR013815">
    <property type="entry name" value="ATP_grasp_subdomain_1"/>
</dbReference>
<keyword evidence="4" id="KW-0479">Metal-binding</keyword>
<dbReference type="NCBIfam" id="TIGR00768">
    <property type="entry name" value="rimK_fam"/>
    <property type="match status" value="1"/>
</dbReference>
<keyword evidence="12" id="KW-0687">Ribonucleoprotein</keyword>
<organism evidence="12 13">
    <name type="scientific">Pseudodesulfovibrio karagichevae</name>
    <dbReference type="NCBI Taxonomy" id="3239305"/>
    <lineage>
        <taxon>Bacteria</taxon>
        <taxon>Pseudomonadati</taxon>
        <taxon>Thermodesulfobacteriota</taxon>
        <taxon>Desulfovibrionia</taxon>
        <taxon>Desulfovibrionales</taxon>
        <taxon>Desulfovibrionaceae</taxon>
    </lineage>
</organism>
<dbReference type="Pfam" id="PF08443">
    <property type="entry name" value="RimK"/>
    <property type="match status" value="1"/>
</dbReference>
<keyword evidence="8" id="KW-0648">Protein biosynthesis</keyword>
<evidence type="ECO:0000256" key="1">
    <source>
        <dbReference type="ARBA" id="ARBA00001936"/>
    </source>
</evidence>
<keyword evidence="7" id="KW-0460">Magnesium</keyword>
<evidence type="ECO:0000256" key="8">
    <source>
        <dbReference type="ARBA" id="ARBA00022917"/>
    </source>
</evidence>
<comment type="cofactor">
    <cofactor evidence="2">
        <name>Mg(2+)</name>
        <dbReference type="ChEBI" id="CHEBI:18420"/>
    </cofactor>
</comment>
<sequence>MKIIILSRKASLYSTTALVDAGKARGHEVEVINPLRCYMNITSHSPSIHYKGERVESVDAIIPRIGASITFFGCAVVRQFEMMGVYSLNESIAITRSRDKLRSLQLLSRKGIGLPVTGFASSTKFTGDLIDVVGGAPLVVKLLEGTQGIGVVLAETRHAAESVIQAFQGLNANILVQEYIKEAKGSDIRCLVVGGKVVAAMRRTAGKGEFRSNIHRGGSAEPVKITPEERSTAVRAARIMGLNVCGVDLLRSNHGPVVMEVNSSPGLEGIEKATGIDIADKIIEFIEKNAKPGKTKTRGKG</sequence>
<dbReference type="EC" id="6.3.2.-" evidence="12"/>
<accession>A0ABV4K569</accession>
<keyword evidence="5 10" id="KW-0547">Nucleotide-binding</keyword>
<feature type="domain" description="ATP-grasp" evidence="11">
    <location>
        <begin position="104"/>
        <end position="287"/>
    </location>
</feature>
<dbReference type="InterPro" id="IPR011761">
    <property type="entry name" value="ATP-grasp"/>
</dbReference>
<dbReference type="NCBIfam" id="NF007764">
    <property type="entry name" value="PRK10446.1"/>
    <property type="match status" value="1"/>
</dbReference>
<dbReference type="PROSITE" id="PS50975">
    <property type="entry name" value="ATP_GRASP"/>
    <property type="match status" value="1"/>
</dbReference>
<proteinExistence type="inferred from homology"/>
<dbReference type="InterPro" id="IPR041107">
    <property type="entry name" value="Rimk_N"/>
</dbReference>
<keyword evidence="13" id="KW-1185">Reference proteome</keyword>